<dbReference type="EMBL" id="CACVAQ010000333">
    <property type="protein sequence ID" value="CAA6823811.1"/>
    <property type="molecule type" value="Genomic_DNA"/>
</dbReference>
<gene>
    <name evidence="1" type="ORF">HELGO_WM47496</name>
</gene>
<name>A0A6S6TLM8_9BACT</name>
<accession>A0A6S6TLM8</accession>
<organism evidence="1">
    <name type="scientific">uncultured Aureispira sp</name>
    <dbReference type="NCBI Taxonomy" id="1331704"/>
    <lineage>
        <taxon>Bacteria</taxon>
        <taxon>Pseudomonadati</taxon>
        <taxon>Bacteroidota</taxon>
        <taxon>Saprospiria</taxon>
        <taxon>Saprospirales</taxon>
        <taxon>Saprospiraceae</taxon>
        <taxon>Aureispira</taxon>
        <taxon>environmental samples</taxon>
    </lineage>
</organism>
<reference evidence="1" key="1">
    <citation type="submission" date="2020-01" db="EMBL/GenBank/DDBJ databases">
        <authorList>
            <person name="Meier V. D."/>
            <person name="Meier V D."/>
        </authorList>
    </citation>
    <scope>NUCLEOTIDE SEQUENCE</scope>
    <source>
        <strain evidence="1">HLG_WM_MAG_10</strain>
    </source>
</reference>
<dbReference type="AlphaFoldDB" id="A0A6S6TLM8"/>
<protein>
    <submittedName>
        <fullName evidence="1">Uncharacterized protein</fullName>
    </submittedName>
</protein>
<evidence type="ECO:0000313" key="1">
    <source>
        <dbReference type="EMBL" id="CAA6823811.1"/>
    </source>
</evidence>
<sequence length="87" mass="10384">MRLYIISFICCLYFSSCFIPHKVRQKLQEKGITEIHDSPYTNQNEVILYFEPTVKRILSKIEIPYTKDTIILSYYYDTLLRGEIILV</sequence>
<proteinExistence type="predicted"/>